<accession>A0A6C0GSB7</accession>
<dbReference type="PROSITE" id="PS51318">
    <property type="entry name" value="TAT"/>
    <property type="match status" value="1"/>
</dbReference>
<organism evidence="2 3">
    <name type="scientific">Rhodocytophaga rosea</name>
    <dbReference type="NCBI Taxonomy" id="2704465"/>
    <lineage>
        <taxon>Bacteria</taxon>
        <taxon>Pseudomonadati</taxon>
        <taxon>Bacteroidota</taxon>
        <taxon>Cytophagia</taxon>
        <taxon>Cytophagales</taxon>
        <taxon>Rhodocytophagaceae</taxon>
        <taxon>Rhodocytophaga</taxon>
    </lineage>
</organism>
<keyword evidence="1" id="KW-0732">Signal</keyword>
<dbReference type="InterPro" id="IPR006311">
    <property type="entry name" value="TAT_signal"/>
</dbReference>
<reference evidence="2 3" key="1">
    <citation type="submission" date="2020-01" db="EMBL/GenBank/DDBJ databases">
        <authorList>
            <person name="Kim M.K."/>
        </authorList>
    </citation>
    <scope>NUCLEOTIDE SEQUENCE [LARGE SCALE GENOMIC DNA]</scope>
    <source>
        <strain evidence="2 3">172606-1</strain>
    </source>
</reference>
<dbReference type="PANTHER" id="PTHR35399">
    <property type="entry name" value="SLR8030 PROTEIN"/>
    <property type="match status" value="1"/>
</dbReference>
<dbReference type="RefSeq" id="WP_162446944.1">
    <property type="nucleotide sequence ID" value="NZ_CP048222.1"/>
</dbReference>
<dbReference type="EMBL" id="CP048222">
    <property type="protein sequence ID" value="QHT71001.1"/>
    <property type="molecule type" value="Genomic_DNA"/>
</dbReference>
<protein>
    <submittedName>
        <fullName evidence="2">DUF839 domain-containing protein</fullName>
    </submittedName>
</protein>
<feature type="chain" id="PRO_5025548669" evidence="1">
    <location>
        <begin position="33"/>
        <end position="468"/>
    </location>
</feature>
<evidence type="ECO:0000256" key="1">
    <source>
        <dbReference type="SAM" id="SignalP"/>
    </source>
</evidence>
<name>A0A6C0GSB7_9BACT</name>
<dbReference type="Pfam" id="PF05787">
    <property type="entry name" value="PhoX"/>
    <property type="match status" value="1"/>
</dbReference>
<dbReference type="AlphaFoldDB" id="A0A6C0GSB7"/>
<dbReference type="KEGG" id="rhoz:GXP67_32305"/>
<gene>
    <name evidence="2" type="ORF">GXP67_32305</name>
</gene>
<dbReference type="Proteomes" id="UP000480178">
    <property type="component" value="Chromosome"/>
</dbReference>
<dbReference type="InterPro" id="IPR008557">
    <property type="entry name" value="PhoX"/>
</dbReference>
<evidence type="ECO:0000313" key="3">
    <source>
        <dbReference type="Proteomes" id="UP000480178"/>
    </source>
</evidence>
<evidence type="ECO:0000313" key="2">
    <source>
        <dbReference type="EMBL" id="QHT71001.1"/>
    </source>
</evidence>
<dbReference type="PANTHER" id="PTHR35399:SF4">
    <property type="entry name" value="MEMBRANE PROTEIN"/>
    <property type="match status" value="1"/>
</dbReference>
<feature type="signal peptide" evidence="1">
    <location>
        <begin position="1"/>
        <end position="32"/>
    </location>
</feature>
<proteinExistence type="predicted"/>
<keyword evidence="3" id="KW-1185">Reference proteome</keyword>
<sequence>MHSQSNNQYSRRNFLKVSGVVSLGFMGLYACASRTVASSGINTSKGYGPLLPDPNGVLNLPKGFSYKVISKQGTQMSDGFFTPGKADGMASFAGSGGKVILVRNHEISPSSLADSPFGQKNELLSKIESNKLYDFGKGELPALGGTTTLIYNPKTQSVETEYLSLAGTIRNCAGGRTPWNSWVTCEEAVDKAGEKLEKDHGFNFEVPASEKIGLAEPIPLKAMGRFNHEAVCVDPRTSIVYETEDRPDGLIYRYLPNQPKELAKGGRLQVLAIKGQKSFDTRNWKLLETAKMPLRTDVEVEWIDIDNVESPEDDLRYRGFDKGAARFARGEGMWFGTNELYFACTNGGFESKGQVFKYVPSPEEGKPGEKNSPGKLQIFAEPNDSDIVKYCDNLTVAPWGDVVLCEDDAHPFVVGITPSGDYYKLAENTGYKSEFAGGVFSPDGNTYFVNIQGPGITLAITGPWRSSI</sequence>